<evidence type="ECO:0000259" key="2">
    <source>
        <dbReference type="Pfam" id="PF07835"/>
    </source>
</evidence>
<proteinExistence type="predicted"/>
<name>A0A235HEK9_AZOBR</name>
<evidence type="ECO:0000256" key="1">
    <source>
        <dbReference type="SAM" id="Phobius"/>
    </source>
</evidence>
<dbReference type="SUPFAM" id="SSF81469">
    <property type="entry name" value="Bacterial aa3 type cytochrome c oxidase subunit IV"/>
    <property type="match status" value="1"/>
</dbReference>
<evidence type="ECO:0000313" key="3">
    <source>
        <dbReference type="EMBL" id="OYD84261.1"/>
    </source>
</evidence>
<evidence type="ECO:0000313" key="4">
    <source>
        <dbReference type="Proteomes" id="UP000215367"/>
    </source>
</evidence>
<geneLocation type="plasmid" evidence="3">
    <name>unnamed</name>
</geneLocation>
<reference evidence="3 4" key="1">
    <citation type="submission" date="2017-07" db="EMBL/GenBank/DDBJ databases">
        <title>Whole genome sequence of Azospirillum brasilense 2A1, a potential biofertilizer strain.</title>
        <authorList>
            <person name="Fontana C.A."/>
            <person name="Toffoli L.M."/>
            <person name="Salazar S.M."/>
            <person name="Puglisi E."/>
            <person name="Pedraza R."/>
            <person name="Bassi D."/>
            <person name="Cocconcelli P.S."/>
        </authorList>
    </citation>
    <scope>NUCLEOTIDE SEQUENCE [LARGE SCALE GENOMIC DNA]</scope>
    <source>
        <strain evidence="3 4">2A1</strain>
        <plasmid evidence="3">unnamed</plasmid>
    </source>
</reference>
<dbReference type="Proteomes" id="UP000215367">
    <property type="component" value="Unassembled WGS sequence"/>
</dbReference>
<dbReference type="Gene3D" id="1.20.5.160">
    <property type="entry name" value="Bacterial aa3 type cytochrome c oxidase subunit IV"/>
    <property type="match status" value="1"/>
</dbReference>
<keyword evidence="3" id="KW-0614">Plasmid</keyword>
<sequence>MAATEHGHNPVSEDVVRRHEAGWHAFTRFLTLATAGVIAVLVFMAIFLA</sequence>
<dbReference type="AlphaFoldDB" id="A0A235HEK9"/>
<feature type="transmembrane region" description="Helical" evidence="1">
    <location>
        <begin position="29"/>
        <end position="48"/>
    </location>
</feature>
<dbReference type="InterPro" id="IPR036596">
    <property type="entry name" value="Cyt-C_aa3_sf"/>
</dbReference>
<protein>
    <submittedName>
        <fullName evidence="3">Aa3-type cytochrome c oxidase subunit IV</fullName>
    </submittedName>
</protein>
<keyword evidence="1" id="KW-0472">Membrane</keyword>
<feature type="domain" description="Cytochrome c oxidase subunit IV bacterial aa3 type" evidence="2">
    <location>
        <begin position="18"/>
        <end position="48"/>
    </location>
</feature>
<accession>A0A235HEK9</accession>
<dbReference type="EMBL" id="NOWT01000008">
    <property type="protein sequence ID" value="OYD84261.1"/>
    <property type="molecule type" value="Genomic_DNA"/>
</dbReference>
<keyword evidence="1" id="KW-0812">Transmembrane</keyword>
<comment type="caution">
    <text evidence="3">The sequence shown here is derived from an EMBL/GenBank/DDBJ whole genome shotgun (WGS) entry which is preliminary data.</text>
</comment>
<dbReference type="InterPro" id="IPR012422">
    <property type="entry name" value="Cyt_c_oxidase_su4_bac-aa3"/>
</dbReference>
<dbReference type="Pfam" id="PF07835">
    <property type="entry name" value="COX4_pro_2"/>
    <property type="match status" value="1"/>
</dbReference>
<gene>
    <name evidence="3" type="ORF">CHT98_11255</name>
</gene>
<organism evidence="3 4">
    <name type="scientific">Azospirillum brasilense</name>
    <dbReference type="NCBI Taxonomy" id="192"/>
    <lineage>
        <taxon>Bacteria</taxon>
        <taxon>Pseudomonadati</taxon>
        <taxon>Pseudomonadota</taxon>
        <taxon>Alphaproteobacteria</taxon>
        <taxon>Rhodospirillales</taxon>
        <taxon>Azospirillaceae</taxon>
        <taxon>Azospirillum</taxon>
    </lineage>
</organism>
<keyword evidence="1" id="KW-1133">Transmembrane helix</keyword>
<dbReference type="RefSeq" id="WP_094303299.1">
    <property type="nucleotide sequence ID" value="NZ_NOWT01000008.1"/>
</dbReference>